<comment type="caution">
    <text evidence="2">The sequence shown here is derived from an EMBL/GenBank/DDBJ whole genome shotgun (WGS) entry which is preliminary data.</text>
</comment>
<name>A0AAW1QP80_9CHLO</name>
<dbReference type="AlphaFoldDB" id="A0AAW1QP80"/>
<sequence length="466" mass="52689">MLDSFQMANQGAVRKILKGVSISDGYALPLDKQGVHDQRYMLTFNINQGRFKERNQRYDALMDAIQPGVRRYNVFWYAIEKSGVAPSDTPITCPREFILVPASQAEKAAKGYNRFHCYHYAEIADMASYLALDASRGIESVATIWGTPTQFRDPNCVGFKINGAWTYNSCVPRDDAMRDYADFVNFLAERWNDDIRGRFKHFIIWNEVANADWFDTSPQYNVTKLPTPAEVNYWIDKYVAMLRVSHDAIQRHFKGASPALMYVSLDRIYKTPGKCPPTGFQHCHIGGRQMLQGIWDRINTTIDWSVAVHPYGDPNKSDWDQHGMYTFADLHYVIQDQLDNLRKYGVADPTTAPQAMLAASEQGWHGEGALATGLANNLCVAHRVVTNYTELIWVTHNDFQGVRPNDYPGFVPMEAQLNLTGTPDSVVLNAYKATNRNTWALDPDNWCCQQLKIGCPANTTGGVTQV</sequence>
<organism evidence="2 3">
    <name type="scientific">[Myrmecia] bisecta</name>
    <dbReference type="NCBI Taxonomy" id="41462"/>
    <lineage>
        <taxon>Eukaryota</taxon>
        <taxon>Viridiplantae</taxon>
        <taxon>Chlorophyta</taxon>
        <taxon>core chlorophytes</taxon>
        <taxon>Trebouxiophyceae</taxon>
        <taxon>Trebouxiales</taxon>
        <taxon>Trebouxiaceae</taxon>
        <taxon>Myrmecia</taxon>
    </lineage>
</organism>
<evidence type="ECO:0000313" key="3">
    <source>
        <dbReference type="Proteomes" id="UP001489004"/>
    </source>
</evidence>
<accession>A0AAW1QP80</accession>
<proteinExistence type="predicted"/>
<dbReference type="Pfam" id="PF18989">
    <property type="entry name" value="DUF5722"/>
    <property type="match status" value="1"/>
</dbReference>
<dbReference type="EMBL" id="JALJOR010000002">
    <property type="protein sequence ID" value="KAK9823331.1"/>
    <property type="molecule type" value="Genomic_DNA"/>
</dbReference>
<gene>
    <name evidence="2" type="ORF">WJX72_001992</name>
</gene>
<dbReference type="InterPro" id="IPR017853">
    <property type="entry name" value="GH"/>
</dbReference>
<reference evidence="2 3" key="1">
    <citation type="journal article" date="2024" name="Nat. Commun.">
        <title>Phylogenomics reveals the evolutionary origins of lichenization in chlorophyte algae.</title>
        <authorList>
            <person name="Puginier C."/>
            <person name="Libourel C."/>
            <person name="Otte J."/>
            <person name="Skaloud P."/>
            <person name="Haon M."/>
            <person name="Grisel S."/>
            <person name="Petersen M."/>
            <person name="Berrin J.G."/>
            <person name="Delaux P.M."/>
            <person name="Dal Grande F."/>
            <person name="Keller J."/>
        </authorList>
    </citation>
    <scope>NUCLEOTIDE SEQUENCE [LARGE SCALE GENOMIC DNA]</scope>
    <source>
        <strain evidence="2 3">SAG 2043</strain>
    </source>
</reference>
<evidence type="ECO:0000259" key="1">
    <source>
        <dbReference type="Pfam" id="PF18989"/>
    </source>
</evidence>
<dbReference type="Gene3D" id="3.20.20.80">
    <property type="entry name" value="Glycosidases"/>
    <property type="match status" value="1"/>
</dbReference>
<dbReference type="Proteomes" id="UP001489004">
    <property type="component" value="Unassembled WGS sequence"/>
</dbReference>
<keyword evidence="3" id="KW-1185">Reference proteome</keyword>
<feature type="domain" description="DUF5722" evidence="1">
    <location>
        <begin position="162"/>
        <end position="364"/>
    </location>
</feature>
<protein>
    <recommendedName>
        <fullName evidence="1">DUF5722 domain-containing protein</fullName>
    </recommendedName>
</protein>
<evidence type="ECO:0000313" key="2">
    <source>
        <dbReference type="EMBL" id="KAK9823331.1"/>
    </source>
</evidence>
<dbReference type="SUPFAM" id="SSF51445">
    <property type="entry name" value="(Trans)glycosidases"/>
    <property type="match status" value="1"/>
</dbReference>
<dbReference type="InterPro" id="IPR043780">
    <property type="entry name" value="DUF5722"/>
</dbReference>